<dbReference type="Proteomes" id="UP001497383">
    <property type="component" value="Chromosome 2"/>
</dbReference>
<name>A0ABP0ZLT1_9ASCO</name>
<sequence length="172" mass="19951">MNRSTHILKRFSSYKTPSFKKKPSKQVKVTSTSTSTTNTAAAPHYTTNPPRDSPFVQELLVTGRPNWSKAPPQLKKRYNGIFLIFLSVPILAMTTYEMVSRLEGNSTKKIQQGEMYEDGTRRDFSESEKYKVERESLMYRIFGKDFFLDGFTSRTMKGQRPDEKQEQDQNQK</sequence>
<keyword evidence="2" id="KW-1133">Transmembrane helix</keyword>
<feature type="compositionally biased region" description="Low complexity" evidence="1">
    <location>
        <begin position="26"/>
        <end position="37"/>
    </location>
</feature>
<evidence type="ECO:0000313" key="4">
    <source>
        <dbReference type="Proteomes" id="UP001497383"/>
    </source>
</evidence>
<gene>
    <name evidence="3" type="ORF">LODBEIA_P13810</name>
</gene>
<evidence type="ECO:0000256" key="2">
    <source>
        <dbReference type="SAM" id="Phobius"/>
    </source>
</evidence>
<reference evidence="3 4" key="1">
    <citation type="submission" date="2024-03" db="EMBL/GenBank/DDBJ databases">
        <authorList>
            <person name="Brejova B."/>
        </authorList>
    </citation>
    <scope>NUCLEOTIDE SEQUENCE [LARGE SCALE GENOMIC DNA]</scope>
    <source>
        <strain evidence="3 4">CBS 14171</strain>
    </source>
</reference>
<dbReference type="RefSeq" id="XP_066828319.1">
    <property type="nucleotide sequence ID" value="XM_066971263.1"/>
</dbReference>
<keyword evidence="4" id="KW-1185">Reference proteome</keyword>
<feature type="transmembrane region" description="Helical" evidence="2">
    <location>
        <begin position="78"/>
        <end position="99"/>
    </location>
</feature>
<keyword evidence="2" id="KW-0812">Transmembrane</keyword>
<protein>
    <recommendedName>
        <fullName evidence="5">Cytochrome c oxidase assembly protein COX16, mitochondrial</fullName>
    </recommendedName>
</protein>
<dbReference type="GeneID" id="92206577"/>
<accession>A0ABP0ZLT1</accession>
<keyword evidence="2" id="KW-0472">Membrane</keyword>
<feature type="region of interest" description="Disordered" evidence="1">
    <location>
        <begin position="16"/>
        <end position="49"/>
    </location>
</feature>
<evidence type="ECO:0008006" key="5">
    <source>
        <dbReference type="Google" id="ProtNLM"/>
    </source>
</evidence>
<proteinExistence type="predicted"/>
<evidence type="ECO:0000256" key="1">
    <source>
        <dbReference type="SAM" id="MobiDB-lite"/>
    </source>
</evidence>
<organism evidence="3 4">
    <name type="scientific">Lodderomyces beijingensis</name>
    <dbReference type="NCBI Taxonomy" id="1775926"/>
    <lineage>
        <taxon>Eukaryota</taxon>
        <taxon>Fungi</taxon>
        <taxon>Dikarya</taxon>
        <taxon>Ascomycota</taxon>
        <taxon>Saccharomycotina</taxon>
        <taxon>Pichiomycetes</taxon>
        <taxon>Debaryomycetaceae</taxon>
        <taxon>Candida/Lodderomyces clade</taxon>
        <taxon>Lodderomyces</taxon>
    </lineage>
</organism>
<evidence type="ECO:0000313" key="3">
    <source>
        <dbReference type="EMBL" id="CAK9436859.1"/>
    </source>
</evidence>
<dbReference type="EMBL" id="OZ022406">
    <property type="protein sequence ID" value="CAK9436859.1"/>
    <property type="molecule type" value="Genomic_DNA"/>
</dbReference>